<evidence type="ECO:0000313" key="1">
    <source>
        <dbReference type="EMBL" id="AAL48704.1"/>
    </source>
</evidence>
<organism evidence="1">
    <name type="scientific">Drosophila melanogaster</name>
    <name type="common">Fruit fly</name>
    <dbReference type="NCBI Taxonomy" id="7227"/>
    <lineage>
        <taxon>Eukaryota</taxon>
        <taxon>Metazoa</taxon>
        <taxon>Ecdysozoa</taxon>
        <taxon>Arthropoda</taxon>
        <taxon>Hexapoda</taxon>
        <taxon>Insecta</taxon>
        <taxon>Pterygota</taxon>
        <taxon>Neoptera</taxon>
        <taxon>Endopterygota</taxon>
        <taxon>Diptera</taxon>
        <taxon>Brachycera</taxon>
        <taxon>Muscomorpha</taxon>
        <taxon>Ephydroidea</taxon>
        <taxon>Drosophilidae</taxon>
        <taxon>Drosophila</taxon>
        <taxon>Sophophora</taxon>
    </lineage>
</organism>
<protein>
    <submittedName>
        <fullName evidence="1">RE14873p</fullName>
    </submittedName>
</protein>
<dbReference type="OrthoDB" id="7825943at2759"/>
<gene>
    <name evidence="2" type="primary">pgc</name>
    <name evidence="1" type="synonym">CG11296</name>
    <name evidence="2" type="ORF">CG32885</name>
</gene>
<dbReference type="GO" id="GO:0008354">
    <property type="term" value="P:germ cell migration"/>
    <property type="evidence" value="ECO:0000315"/>
    <property type="project" value="FlyBase"/>
</dbReference>
<dbReference type="AlphaFoldDB" id="Q8SZ69"/>
<dbReference type="GO" id="GO:0007281">
    <property type="term" value="P:germ cell development"/>
    <property type="evidence" value="ECO:0000315"/>
    <property type="project" value="FlyBase"/>
</dbReference>
<proteinExistence type="evidence at transcript level"/>
<dbReference type="EMBL" id="AY071082">
    <property type="protein sequence ID" value="AAL48704.1"/>
    <property type="molecule type" value="mRNA"/>
</dbReference>
<dbReference type="FlyBase" id="FBgn0016053">
    <property type="gene designation" value="pgc"/>
</dbReference>
<evidence type="ECO:0000313" key="2">
    <source>
        <dbReference type="FlyBase" id="FBgn0016053"/>
    </source>
</evidence>
<sequence length="75" mass="8719">MHSFLKSICPCIQMFAFVKTRIVLSLYQVINLYQSIAYGCPRSKNGNNLPSVLHLMYSRTSREARNFSNTYPKNR</sequence>
<name>Q8SZ69_DROME</name>
<dbReference type="GO" id="GO:0007277">
    <property type="term" value="P:pole cell development"/>
    <property type="evidence" value="ECO:0000315"/>
    <property type="project" value="FlyBase"/>
</dbReference>
<dbReference type="GO" id="GO:0045495">
    <property type="term" value="C:pole plasm"/>
    <property type="evidence" value="ECO:0000314"/>
    <property type="project" value="FlyBase"/>
</dbReference>
<dbReference type="AGR" id="FB:FBgn0016053"/>
<dbReference type="GO" id="GO:0045892">
    <property type="term" value="P:negative regulation of DNA-templated transcription"/>
    <property type="evidence" value="ECO:0000314"/>
    <property type="project" value="FlyBase"/>
</dbReference>
<reference evidence="1" key="1">
    <citation type="submission" date="2001-12" db="EMBL/GenBank/DDBJ databases">
        <authorList>
            <person name="Stapleton M."/>
            <person name="Brokstein P."/>
            <person name="Hong L."/>
            <person name="Agbayani A."/>
            <person name="Carlson J."/>
            <person name="Champe M."/>
            <person name="Chavez C."/>
            <person name="Dorsett V."/>
            <person name="Dresnek D."/>
            <person name="Farfan D."/>
            <person name="Frise E."/>
            <person name="George R."/>
            <person name="Gonzalez M."/>
            <person name="Guarin H."/>
            <person name="Kronmiller B."/>
            <person name="Li P."/>
            <person name="Liao G."/>
            <person name="Miranda A."/>
            <person name="Mungall C.J."/>
            <person name="Nunoo J."/>
            <person name="Pacleb J."/>
            <person name="Paragas V."/>
            <person name="Park S."/>
            <person name="Patel S."/>
            <person name="Phouanenavong S."/>
            <person name="Wan K."/>
            <person name="Yu C."/>
            <person name="Lewis S.E."/>
            <person name="Rubin G.M."/>
            <person name="Celniker S."/>
        </authorList>
    </citation>
    <scope>NUCLEOTIDE SEQUENCE</scope>
    <source>
        <strain evidence="1">Berkeley</strain>
    </source>
</reference>
<accession>Q8SZ69</accession>
<dbReference type="GO" id="GO:0043186">
    <property type="term" value="C:P granule"/>
    <property type="evidence" value="ECO:0000314"/>
    <property type="project" value="FlyBase"/>
</dbReference>